<dbReference type="InterPro" id="IPR036291">
    <property type="entry name" value="NAD(P)-bd_dom_sf"/>
</dbReference>
<dbReference type="SUPFAM" id="SSF51735">
    <property type="entry name" value="NAD(P)-binding Rossmann-fold domains"/>
    <property type="match status" value="1"/>
</dbReference>
<organism evidence="2 3">
    <name type="scientific">Diaporthe ampelina</name>
    <dbReference type="NCBI Taxonomy" id="1214573"/>
    <lineage>
        <taxon>Eukaryota</taxon>
        <taxon>Fungi</taxon>
        <taxon>Dikarya</taxon>
        <taxon>Ascomycota</taxon>
        <taxon>Pezizomycotina</taxon>
        <taxon>Sordariomycetes</taxon>
        <taxon>Sordariomycetidae</taxon>
        <taxon>Diaporthales</taxon>
        <taxon>Diaporthaceae</taxon>
        <taxon>Diaporthe</taxon>
    </lineage>
</organism>
<evidence type="ECO:0000256" key="1">
    <source>
        <dbReference type="ARBA" id="ARBA00022857"/>
    </source>
</evidence>
<reference evidence="2 3" key="1">
    <citation type="submission" date="2015-05" db="EMBL/GenBank/DDBJ databases">
        <title>Distinctive expansion of gene families associated with plant cell wall degradation and secondary metabolism in the genomes of grapevine trunk pathogens.</title>
        <authorList>
            <person name="Lawrence D.P."/>
            <person name="Travadon R."/>
            <person name="Rolshausen P.E."/>
            <person name="Baumgartner K."/>
        </authorList>
    </citation>
    <scope>NUCLEOTIDE SEQUENCE [LARGE SCALE GENOMIC DNA]</scope>
    <source>
        <strain evidence="2">DA912</strain>
    </source>
</reference>
<dbReference type="InterPro" id="IPR020904">
    <property type="entry name" value="Sc_DH/Rdtase_CS"/>
</dbReference>
<dbReference type="Pfam" id="PF00106">
    <property type="entry name" value="adh_short"/>
    <property type="match status" value="1"/>
</dbReference>
<accession>A0A0G2FU00</accession>
<dbReference type="CDD" id="cd05325">
    <property type="entry name" value="carb_red_sniffer_like_SDR_c"/>
    <property type="match status" value="1"/>
</dbReference>
<evidence type="ECO:0000313" key="3">
    <source>
        <dbReference type="Proteomes" id="UP000034680"/>
    </source>
</evidence>
<dbReference type="PRINTS" id="PR00081">
    <property type="entry name" value="GDHRDH"/>
</dbReference>
<proteinExistence type="predicted"/>
<dbReference type="OrthoDB" id="5296at2759"/>
<dbReference type="EMBL" id="LCUC01000088">
    <property type="protein sequence ID" value="KKY37399.1"/>
    <property type="molecule type" value="Genomic_DNA"/>
</dbReference>
<dbReference type="InterPro" id="IPR002347">
    <property type="entry name" value="SDR_fam"/>
</dbReference>
<sequence length="242" mass="25355">MSGKTYCITGTNRGLGLEFVRQLAATRSNTIIATVRDASTDVTDLKSVASPSTHVLVCDTSSPDSIASFAPEAASLLAGRKIDFVLHVAGVNSHSEQTSLTVTADALHTNLQVNVFGLARTTQVLLSSGALSPDVRVLNMTSGLGSLAKSEGITPRKCLPYSISKAGVNMLTVHQAEELRTAGLPGAVVLAVDPGWVKTRMGGDGAVLEPEESVAGILKVLHSAKTEDNGRFYSHDGSEQPW</sequence>
<dbReference type="Proteomes" id="UP000034680">
    <property type="component" value="Unassembled WGS sequence"/>
</dbReference>
<dbReference type="PANTHER" id="PTHR45458">
    <property type="entry name" value="SHORT-CHAIN DEHYDROGENASE/REDUCTASE SDR"/>
    <property type="match status" value="1"/>
</dbReference>
<comment type="caution">
    <text evidence="2">The sequence shown here is derived from an EMBL/GenBank/DDBJ whole genome shotgun (WGS) entry which is preliminary data.</text>
</comment>
<dbReference type="PROSITE" id="PS00061">
    <property type="entry name" value="ADH_SHORT"/>
    <property type="match status" value="1"/>
</dbReference>
<name>A0A0G2FU00_9PEZI</name>
<reference evidence="2 3" key="2">
    <citation type="submission" date="2015-05" db="EMBL/GenBank/DDBJ databases">
        <authorList>
            <person name="Morales-Cruz A."/>
            <person name="Amrine K.C."/>
            <person name="Cantu D."/>
        </authorList>
    </citation>
    <scope>NUCLEOTIDE SEQUENCE [LARGE SCALE GENOMIC DNA]</scope>
    <source>
        <strain evidence="2">DA912</strain>
    </source>
</reference>
<dbReference type="GO" id="GO:0016616">
    <property type="term" value="F:oxidoreductase activity, acting on the CH-OH group of donors, NAD or NADP as acceptor"/>
    <property type="evidence" value="ECO:0007669"/>
    <property type="project" value="TreeGrafter"/>
</dbReference>
<evidence type="ECO:0000313" key="2">
    <source>
        <dbReference type="EMBL" id="KKY37399.1"/>
    </source>
</evidence>
<gene>
    <name evidence="2" type="ORF">UCDDA912_g02619</name>
</gene>
<keyword evidence="3" id="KW-1185">Reference proteome</keyword>
<dbReference type="InterPro" id="IPR052184">
    <property type="entry name" value="SDR_enzymes"/>
</dbReference>
<dbReference type="Gene3D" id="3.40.50.720">
    <property type="entry name" value="NAD(P)-binding Rossmann-like Domain"/>
    <property type="match status" value="1"/>
</dbReference>
<dbReference type="AlphaFoldDB" id="A0A0G2FU00"/>
<protein>
    <submittedName>
        <fullName evidence="2">Putative short chain dehydrogenase reductase sdr</fullName>
    </submittedName>
</protein>
<keyword evidence="1" id="KW-0521">NADP</keyword>
<dbReference type="PANTHER" id="PTHR45458:SF1">
    <property type="entry name" value="SHORT CHAIN DEHYDROGENASE"/>
    <property type="match status" value="1"/>
</dbReference>